<keyword evidence="1" id="KW-1133">Transmembrane helix</keyword>
<dbReference type="GO" id="GO:0022857">
    <property type="term" value="F:transmembrane transporter activity"/>
    <property type="evidence" value="ECO:0007669"/>
    <property type="project" value="InterPro"/>
</dbReference>
<gene>
    <name evidence="2" type="ORF">J5V96_04205</name>
</gene>
<feature type="transmembrane region" description="Helical" evidence="1">
    <location>
        <begin position="128"/>
        <end position="151"/>
    </location>
</feature>
<dbReference type="SUPFAM" id="SSF103473">
    <property type="entry name" value="MFS general substrate transporter"/>
    <property type="match status" value="1"/>
</dbReference>
<dbReference type="InterPro" id="IPR036259">
    <property type="entry name" value="MFS_trans_sf"/>
</dbReference>
<name>A0A939QJA1_9MICO</name>
<comment type="caution">
    <text evidence="2">The sequence shown here is derived from an EMBL/GenBank/DDBJ whole genome shotgun (WGS) entry which is preliminary data.</text>
</comment>
<dbReference type="InterPro" id="IPR053160">
    <property type="entry name" value="MFS_DHA3_Transporter"/>
</dbReference>
<feature type="transmembrane region" description="Helical" evidence="1">
    <location>
        <begin position="266"/>
        <end position="284"/>
    </location>
</feature>
<feature type="transmembrane region" description="Helical" evidence="1">
    <location>
        <begin position="68"/>
        <end position="83"/>
    </location>
</feature>
<feature type="transmembrane region" description="Helical" evidence="1">
    <location>
        <begin position="203"/>
        <end position="225"/>
    </location>
</feature>
<proteinExistence type="predicted"/>
<dbReference type="CDD" id="cd06174">
    <property type="entry name" value="MFS"/>
    <property type="match status" value="1"/>
</dbReference>
<dbReference type="PANTHER" id="PTHR23530:SF1">
    <property type="entry name" value="PERMEASE, MAJOR FACILITATOR SUPERFAMILY-RELATED"/>
    <property type="match status" value="1"/>
</dbReference>
<accession>A0A939QJA1</accession>
<reference evidence="2" key="1">
    <citation type="submission" date="2021-03" db="EMBL/GenBank/DDBJ databases">
        <title>Microbacterium sp. nov., a novel actinobacterium isolated from cow dung.</title>
        <authorList>
            <person name="Zhang L."/>
        </authorList>
    </citation>
    <scope>NUCLEOTIDE SEQUENCE</scope>
    <source>
        <strain evidence="2">NEAU-LLB</strain>
    </source>
</reference>
<feature type="transmembrane region" description="Helical" evidence="1">
    <location>
        <begin position="89"/>
        <end position="107"/>
    </location>
</feature>
<feature type="transmembrane region" description="Helical" evidence="1">
    <location>
        <begin position="290"/>
        <end position="311"/>
    </location>
</feature>
<feature type="transmembrane region" description="Helical" evidence="1">
    <location>
        <begin position="237"/>
        <end position="257"/>
    </location>
</feature>
<dbReference type="Pfam" id="PF07690">
    <property type="entry name" value="MFS_1"/>
    <property type="match status" value="1"/>
</dbReference>
<dbReference type="Proteomes" id="UP000680132">
    <property type="component" value="Unassembled WGS sequence"/>
</dbReference>
<evidence type="ECO:0000256" key="1">
    <source>
        <dbReference type="SAM" id="Phobius"/>
    </source>
</evidence>
<feature type="transmembrane region" description="Helical" evidence="1">
    <location>
        <begin position="354"/>
        <end position="375"/>
    </location>
</feature>
<evidence type="ECO:0000313" key="2">
    <source>
        <dbReference type="EMBL" id="MBO3662712.1"/>
    </source>
</evidence>
<evidence type="ECO:0000313" key="3">
    <source>
        <dbReference type="Proteomes" id="UP000680132"/>
    </source>
</evidence>
<dbReference type="Gene3D" id="1.20.1250.20">
    <property type="entry name" value="MFS general substrate transporter like domains"/>
    <property type="match status" value="1"/>
</dbReference>
<feature type="transmembrane region" description="Helical" evidence="1">
    <location>
        <begin position="323"/>
        <end position="348"/>
    </location>
</feature>
<feature type="transmembrane region" description="Helical" evidence="1">
    <location>
        <begin position="157"/>
        <end position="177"/>
    </location>
</feature>
<protein>
    <submittedName>
        <fullName evidence="2">MFS transporter</fullName>
    </submittedName>
</protein>
<keyword evidence="1" id="KW-0812">Transmembrane</keyword>
<sequence>MKMKTYFGVSALATFARVLPQAVLTPILLAKDLQYDSIIWTQIVYMVTLTLAEFPSGTLADRFSRKKLYVLSILVFGCAYGVVWFGEGLIIMCVAWAIYALGTALNSSTMDIHFATILRDDERSFKRFFALDHNVVLAATIVSAVATTTLYPLFGAGLYALSIGCFMIAAVYGALALPKTPIVRDTDDDDPPKVIESLRRDPWLIFVILLFALTQLAFTPFFQMWQMVFLDADLDAGWFGPIFIAFQLINIGANAIWARLAHRQRFSFALLAAILAIGVGVLVSDGIWTVLLVVIIPFPLFLYANSLAFSLQSRAPAALMSSMNALMGTASTVGALATLVLCLVGLQITTPGVFLSSSLIVFAVVSAGLLAIAIAQRLTAASDSNALHPVSEAAN</sequence>
<keyword evidence="1" id="KW-0472">Membrane</keyword>
<keyword evidence="3" id="KW-1185">Reference proteome</keyword>
<dbReference type="PANTHER" id="PTHR23530">
    <property type="entry name" value="TRANSPORT PROTEIN-RELATED"/>
    <property type="match status" value="1"/>
</dbReference>
<feature type="transmembrane region" description="Helical" evidence="1">
    <location>
        <begin position="39"/>
        <end position="56"/>
    </location>
</feature>
<organism evidence="2 3">
    <name type="scientific">Microbacterium stercoris</name>
    <dbReference type="NCBI Taxonomy" id="2820289"/>
    <lineage>
        <taxon>Bacteria</taxon>
        <taxon>Bacillati</taxon>
        <taxon>Actinomycetota</taxon>
        <taxon>Actinomycetes</taxon>
        <taxon>Micrococcales</taxon>
        <taxon>Microbacteriaceae</taxon>
        <taxon>Microbacterium</taxon>
    </lineage>
</organism>
<dbReference type="AlphaFoldDB" id="A0A939QJA1"/>
<dbReference type="InterPro" id="IPR011701">
    <property type="entry name" value="MFS"/>
</dbReference>
<dbReference type="EMBL" id="JAGFOA010000002">
    <property type="protein sequence ID" value="MBO3662712.1"/>
    <property type="molecule type" value="Genomic_DNA"/>
</dbReference>